<keyword evidence="7" id="KW-1133">Transmembrane helix</keyword>
<dbReference type="PROSITE" id="PS50011">
    <property type="entry name" value="PROTEIN_KINASE_DOM"/>
    <property type="match status" value="1"/>
</dbReference>
<dbReference type="RefSeq" id="WP_145364106.1">
    <property type="nucleotide sequence ID" value="NZ_CP036268.1"/>
</dbReference>
<evidence type="ECO:0000256" key="7">
    <source>
        <dbReference type="SAM" id="Phobius"/>
    </source>
</evidence>
<gene>
    <name evidence="9" type="primary">prkC_9</name>
    <name evidence="9" type="ORF">Pan189_24320</name>
</gene>
<feature type="transmembrane region" description="Helical" evidence="7">
    <location>
        <begin position="705"/>
        <end position="727"/>
    </location>
</feature>
<dbReference type="PROSITE" id="PS00108">
    <property type="entry name" value="PROTEIN_KINASE_ST"/>
    <property type="match status" value="1"/>
</dbReference>
<keyword evidence="1" id="KW-0723">Serine/threonine-protein kinase</keyword>
<dbReference type="EC" id="2.7.11.1" evidence="9"/>
<feature type="transmembrane region" description="Helical" evidence="7">
    <location>
        <begin position="327"/>
        <end position="348"/>
    </location>
</feature>
<accession>A0A517R2E2</accession>
<dbReference type="CDD" id="cd14014">
    <property type="entry name" value="STKc_PknB_like"/>
    <property type="match status" value="1"/>
</dbReference>
<dbReference type="InterPro" id="IPR030616">
    <property type="entry name" value="Aur-like"/>
</dbReference>
<evidence type="ECO:0000313" key="10">
    <source>
        <dbReference type="Proteomes" id="UP000317318"/>
    </source>
</evidence>
<protein>
    <submittedName>
        <fullName evidence="9">Serine/threonine-protein kinase PrkC</fullName>
        <ecNumber evidence="9">2.7.11.1</ecNumber>
    </submittedName>
</protein>
<reference evidence="9 10" key="1">
    <citation type="submission" date="2019-02" db="EMBL/GenBank/DDBJ databases">
        <title>Deep-cultivation of Planctomycetes and their phenomic and genomic characterization uncovers novel biology.</title>
        <authorList>
            <person name="Wiegand S."/>
            <person name="Jogler M."/>
            <person name="Boedeker C."/>
            <person name="Pinto D."/>
            <person name="Vollmers J."/>
            <person name="Rivas-Marin E."/>
            <person name="Kohn T."/>
            <person name="Peeters S.H."/>
            <person name="Heuer A."/>
            <person name="Rast P."/>
            <person name="Oberbeckmann S."/>
            <person name="Bunk B."/>
            <person name="Jeske O."/>
            <person name="Meyerdierks A."/>
            <person name="Storesund J.E."/>
            <person name="Kallscheuer N."/>
            <person name="Luecker S."/>
            <person name="Lage O.M."/>
            <person name="Pohl T."/>
            <person name="Merkel B.J."/>
            <person name="Hornburger P."/>
            <person name="Mueller R.-W."/>
            <person name="Bruemmer F."/>
            <person name="Labrenz M."/>
            <person name="Spormann A.M."/>
            <person name="Op den Camp H."/>
            <person name="Overmann J."/>
            <person name="Amann R."/>
            <person name="Jetten M.S.M."/>
            <person name="Mascher T."/>
            <person name="Medema M.H."/>
            <person name="Devos D.P."/>
            <person name="Kaster A.-K."/>
            <person name="Ovreas L."/>
            <person name="Rohde M."/>
            <person name="Galperin M.Y."/>
            <person name="Jogler C."/>
        </authorList>
    </citation>
    <scope>NUCLEOTIDE SEQUENCE [LARGE SCALE GENOMIC DNA]</scope>
    <source>
        <strain evidence="9 10">Pan189</strain>
    </source>
</reference>
<keyword evidence="7" id="KW-0812">Transmembrane</keyword>
<evidence type="ECO:0000256" key="2">
    <source>
        <dbReference type="ARBA" id="ARBA00022679"/>
    </source>
</evidence>
<sequence length="747" mass="83261">MQEFEGNDISAVRGERGADLIDATPLQDPAGRARSAELSLLTDLSDAPSAPPGWSLERRLGSGGYGDVWLARERRTGRAAAIKFLRGRGIEWASLSREVERLAALDASRNIVDLIDVGWDVDPPYFIMEFLPRGSLDRTLEGGPLKTANAVRLIRGVLEGLVHAHGSGILHCDLKPANVLLDAGDEPRLCDFGQSRRSIDRSPSFGTLFYMAPEQAASDAVPDVRWDVYAVGALLYQLLTGAPPHRTEEAEAELREAETIDERLATYRRIVTTDGAADLSLGRHVDRPLAEIVRRCLSVDPDARFPTAQAVRDALDARDRESQRRPMLVLGLVGPMLLLLSMVPFFLTTMKEAVSTARENAVEQAQGQIDLTARLLSRSFDRELDERARELDRMASDSEVVDLTKSAASMDWDETAAADVLAELRSLLAQRANAIKERRLVDGLEPDQSWFLVSAGEHRHGIQQWRYGPQKENEKTLGKSYAFRDYFHGQGVQYDREDDLPDDLGVVQQTHVSLAYRSEATWKYMFAISTPVRDPESGDVIAVLARTTHLGQLLDEFSRESRESKTSVLAVVDARDGELLDHQWMTAEHLDLNRIKSNDHPWILIEKDGRTGTEFRVLVPPKIERGVSAAFDEAARRVQSGVPDKKPVREAAYFDPFRRAPFGAAPYEGRWLAAFAPIEDTGWIALVQQRYDEVVRPVEQMRRSFARYGIAALICGAALILVLWYFVSQALTGRVLFSRHDSDAVVS</sequence>
<evidence type="ECO:0000256" key="3">
    <source>
        <dbReference type="ARBA" id="ARBA00022741"/>
    </source>
</evidence>
<dbReference type="EMBL" id="CP036268">
    <property type="protein sequence ID" value="QDT38047.1"/>
    <property type="molecule type" value="Genomic_DNA"/>
</dbReference>
<dbReference type="InterPro" id="IPR008271">
    <property type="entry name" value="Ser/Thr_kinase_AS"/>
</dbReference>
<dbReference type="GO" id="GO:0004674">
    <property type="term" value="F:protein serine/threonine kinase activity"/>
    <property type="evidence" value="ECO:0007669"/>
    <property type="project" value="UniProtKB-KW"/>
</dbReference>
<name>A0A517R2E2_9PLAN</name>
<dbReference type="SMART" id="SM00220">
    <property type="entry name" value="S_TKc"/>
    <property type="match status" value="1"/>
</dbReference>
<dbReference type="Proteomes" id="UP000317318">
    <property type="component" value="Chromosome"/>
</dbReference>
<keyword evidence="3 6" id="KW-0547">Nucleotide-binding</keyword>
<evidence type="ECO:0000256" key="4">
    <source>
        <dbReference type="ARBA" id="ARBA00022777"/>
    </source>
</evidence>
<keyword evidence="2 9" id="KW-0808">Transferase</keyword>
<dbReference type="InterPro" id="IPR000719">
    <property type="entry name" value="Prot_kinase_dom"/>
</dbReference>
<proteinExistence type="predicted"/>
<organism evidence="9 10">
    <name type="scientific">Stratiformator vulcanicus</name>
    <dbReference type="NCBI Taxonomy" id="2527980"/>
    <lineage>
        <taxon>Bacteria</taxon>
        <taxon>Pseudomonadati</taxon>
        <taxon>Planctomycetota</taxon>
        <taxon>Planctomycetia</taxon>
        <taxon>Planctomycetales</taxon>
        <taxon>Planctomycetaceae</taxon>
        <taxon>Stratiformator</taxon>
    </lineage>
</organism>
<keyword evidence="5 6" id="KW-0067">ATP-binding</keyword>
<keyword evidence="4 9" id="KW-0418">Kinase</keyword>
<evidence type="ECO:0000256" key="1">
    <source>
        <dbReference type="ARBA" id="ARBA00022527"/>
    </source>
</evidence>
<feature type="binding site" evidence="6">
    <location>
        <position position="83"/>
    </location>
    <ligand>
        <name>ATP</name>
        <dbReference type="ChEBI" id="CHEBI:30616"/>
    </ligand>
</feature>
<dbReference type="AlphaFoldDB" id="A0A517R2E2"/>
<evidence type="ECO:0000256" key="6">
    <source>
        <dbReference type="PROSITE-ProRule" id="PRU10141"/>
    </source>
</evidence>
<evidence type="ECO:0000313" key="9">
    <source>
        <dbReference type="EMBL" id="QDT38047.1"/>
    </source>
</evidence>
<evidence type="ECO:0000259" key="8">
    <source>
        <dbReference type="PROSITE" id="PS50011"/>
    </source>
</evidence>
<dbReference type="InterPro" id="IPR011009">
    <property type="entry name" value="Kinase-like_dom_sf"/>
</dbReference>
<keyword evidence="10" id="KW-1185">Reference proteome</keyword>
<feature type="domain" description="Protein kinase" evidence="8">
    <location>
        <begin position="54"/>
        <end position="328"/>
    </location>
</feature>
<evidence type="ECO:0000256" key="5">
    <source>
        <dbReference type="ARBA" id="ARBA00022840"/>
    </source>
</evidence>
<dbReference type="GO" id="GO:0005524">
    <property type="term" value="F:ATP binding"/>
    <property type="evidence" value="ECO:0007669"/>
    <property type="project" value="UniProtKB-UniRule"/>
</dbReference>
<keyword evidence="7" id="KW-0472">Membrane</keyword>
<dbReference type="SUPFAM" id="SSF56112">
    <property type="entry name" value="Protein kinase-like (PK-like)"/>
    <property type="match status" value="1"/>
</dbReference>
<dbReference type="PROSITE" id="PS00107">
    <property type="entry name" value="PROTEIN_KINASE_ATP"/>
    <property type="match status" value="1"/>
</dbReference>
<dbReference type="OrthoDB" id="6111975at2"/>
<dbReference type="KEGG" id="svp:Pan189_24320"/>
<dbReference type="Gene3D" id="1.10.510.10">
    <property type="entry name" value="Transferase(Phosphotransferase) domain 1"/>
    <property type="match status" value="1"/>
</dbReference>
<dbReference type="Pfam" id="PF00069">
    <property type="entry name" value="Pkinase"/>
    <property type="match status" value="1"/>
</dbReference>
<dbReference type="PANTHER" id="PTHR24350">
    <property type="entry name" value="SERINE/THREONINE-PROTEIN KINASE IAL-RELATED"/>
    <property type="match status" value="1"/>
</dbReference>
<dbReference type="InterPro" id="IPR017441">
    <property type="entry name" value="Protein_kinase_ATP_BS"/>
</dbReference>